<proteinExistence type="predicted"/>
<dbReference type="PANTHER" id="PTHR22754:SF32">
    <property type="entry name" value="DISCO-INTERACTING PROTEIN 2"/>
    <property type="match status" value="1"/>
</dbReference>
<dbReference type="Pfam" id="PF00550">
    <property type="entry name" value="PP-binding"/>
    <property type="match status" value="1"/>
</dbReference>
<dbReference type="SUPFAM" id="SSF47336">
    <property type="entry name" value="ACP-like"/>
    <property type="match status" value="1"/>
</dbReference>
<dbReference type="Proteomes" id="UP000664859">
    <property type="component" value="Unassembled WGS sequence"/>
</dbReference>
<organism evidence="3 4">
    <name type="scientific">Tribonema minus</name>
    <dbReference type="NCBI Taxonomy" id="303371"/>
    <lineage>
        <taxon>Eukaryota</taxon>
        <taxon>Sar</taxon>
        <taxon>Stramenopiles</taxon>
        <taxon>Ochrophyta</taxon>
        <taxon>PX clade</taxon>
        <taxon>Xanthophyceae</taxon>
        <taxon>Tribonematales</taxon>
        <taxon>Tribonemataceae</taxon>
        <taxon>Tribonema</taxon>
    </lineage>
</organism>
<dbReference type="OrthoDB" id="199633at2759"/>
<dbReference type="PROSITE" id="PS50075">
    <property type="entry name" value="CARRIER"/>
    <property type="match status" value="1"/>
</dbReference>
<evidence type="ECO:0000313" key="3">
    <source>
        <dbReference type="EMBL" id="KAG5176560.1"/>
    </source>
</evidence>
<sequence>MEARKEGVSSTSVLLCDQDKLKGRGKKGNAGGADGLTGGVDRAKLAFLQYTSGSTSDPKGVKISHGNLAHNLSLIVRELQYHDMGLIGSLLGVLYCGGSGYYMSPISFVRAPPVWVKAISRYRGTHMQAPNFAFGLCARKWRDLRPANAPQLDLSCINGAEPVDEHSMRAFYDTFAPHGLPPGVIFPTYGLAEHTVFVCSGGRSRLRVDKDALEVDKQVEISEGSEGGADRVLVGCGYPFRGEGVDLKSVDAETRLPGFTRGIVDAETRLEVADGVVGEIWVTSASKACGYWRQHGKSVNAFCAQIGATEDADEGLLEPPDGTEPDWSKGYLRTGDEGFLYKEELFVCGRIKDLIIIGGRNHYPQDIEACACQCRADALRPGCAAAFSVDRQGQEELVLSITVTAEHYCRCQEELVLSCEVKDTLAKASQDELAGVATAVAAAVRAEHGVVVSTLLLVASRANSKTTSGKIARQWCKRAYLAGSLAPLYERGTSSEDQGDAGEGAPPADAGGGGIEMAHMRDVDIGGGAPVDVSMLSDDELQQRIAAILTQLAQGAPVPPDRPLHELGLDSLSMGQLSGVLEQDFNAKVPVEVLYSEEMTLPALAQLVRDGGFKGQGGGGGARDGKGSCETWLTNSCPCCLCLLGCPCFR</sequence>
<dbReference type="PANTHER" id="PTHR22754">
    <property type="entry name" value="DISCO-INTERACTING PROTEIN 2 DIP2 -RELATED"/>
    <property type="match status" value="1"/>
</dbReference>
<dbReference type="Gene3D" id="1.10.1200.10">
    <property type="entry name" value="ACP-like"/>
    <property type="match status" value="1"/>
</dbReference>
<feature type="domain" description="Carrier" evidence="2">
    <location>
        <begin position="536"/>
        <end position="612"/>
    </location>
</feature>
<dbReference type="Pfam" id="PF00501">
    <property type="entry name" value="AMP-binding"/>
    <property type="match status" value="1"/>
</dbReference>
<dbReference type="PROSITE" id="PS00455">
    <property type="entry name" value="AMP_BINDING"/>
    <property type="match status" value="1"/>
</dbReference>
<comment type="caution">
    <text evidence="3">The sequence shown here is derived from an EMBL/GenBank/DDBJ whole genome shotgun (WGS) entry which is preliminary data.</text>
</comment>
<name>A0A836C841_9STRA</name>
<evidence type="ECO:0000259" key="2">
    <source>
        <dbReference type="PROSITE" id="PS50075"/>
    </source>
</evidence>
<dbReference type="AlphaFoldDB" id="A0A836C841"/>
<dbReference type="EMBL" id="JAFCMP010000536">
    <property type="protein sequence ID" value="KAG5176560.1"/>
    <property type="molecule type" value="Genomic_DNA"/>
</dbReference>
<dbReference type="Gene3D" id="3.40.50.12780">
    <property type="entry name" value="N-terminal domain of ligase-like"/>
    <property type="match status" value="1"/>
</dbReference>
<feature type="region of interest" description="Disordered" evidence="1">
    <location>
        <begin position="491"/>
        <end position="515"/>
    </location>
</feature>
<protein>
    <recommendedName>
        <fullName evidence="2">Carrier domain-containing protein</fullName>
    </recommendedName>
</protein>
<dbReference type="InterPro" id="IPR020845">
    <property type="entry name" value="AMP-binding_CS"/>
</dbReference>
<dbReference type="InterPro" id="IPR036736">
    <property type="entry name" value="ACP-like_sf"/>
</dbReference>
<dbReference type="Gene3D" id="3.30.300.30">
    <property type="match status" value="1"/>
</dbReference>
<evidence type="ECO:0000313" key="4">
    <source>
        <dbReference type="Proteomes" id="UP000664859"/>
    </source>
</evidence>
<keyword evidence="4" id="KW-1185">Reference proteome</keyword>
<dbReference type="InterPro" id="IPR000873">
    <property type="entry name" value="AMP-dep_synth/lig_dom"/>
</dbReference>
<gene>
    <name evidence="3" type="ORF">JKP88DRAFT_347140</name>
</gene>
<dbReference type="SUPFAM" id="SSF56801">
    <property type="entry name" value="Acetyl-CoA synthetase-like"/>
    <property type="match status" value="1"/>
</dbReference>
<dbReference type="InterPro" id="IPR009081">
    <property type="entry name" value="PP-bd_ACP"/>
</dbReference>
<dbReference type="InterPro" id="IPR045851">
    <property type="entry name" value="AMP-bd_C_sf"/>
</dbReference>
<dbReference type="InterPro" id="IPR042099">
    <property type="entry name" value="ANL_N_sf"/>
</dbReference>
<reference evidence="3" key="1">
    <citation type="submission" date="2021-02" db="EMBL/GenBank/DDBJ databases">
        <title>First Annotated Genome of the Yellow-green Alga Tribonema minus.</title>
        <authorList>
            <person name="Mahan K.M."/>
        </authorList>
    </citation>
    <scope>NUCLEOTIDE SEQUENCE</scope>
    <source>
        <strain evidence="3">UTEX B ZZ1240</strain>
    </source>
</reference>
<accession>A0A836C841</accession>
<evidence type="ECO:0000256" key="1">
    <source>
        <dbReference type="SAM" id="MobiDB-lite"/>
    </source>
</evidence>